<reference evidence="2" key="2">
    <citation type="submission" date="2023-07" db="EMBL/GenBank/DDBJ databases">
        <authorList>
            <person name="Shen H."/>
        </authorList>
    </citation>
    <scope>NUCLEOTIDE SEQUENCE</scope>
    <source>
        <strain evidence="2">TNR-22</strain>
    </source>
</reference>
<comment type="caution">
    <text evidence="2">The sequence shown here is derived from an EMBL/GenBank/DDBJ whole genome shotgun (WGS) entry which is preliminary data.</text>
</comment>
<proteinExistence type="predicted"/>
<name>A0ABT8YSN1_9HYPH</name>
<sequence length="53" mass="5861">MDLYLAGLANLSGTCQRSDEEAYYANRRPECRSIVWRALSIGLLLICGLIASL</sequence>
<dbReference type="RefSeq" id="WP_304378711.1">
    <property type="nucleotide sequence ID" value="NZ_JAUOZU010000021.1"/>
</dbReference>
<reference evidence="2" key="1">
    <citation type="journal article" date="2015" name="Int. J. Syst. Evol. Microbiol.">
        <title>Rhizobium alvei sp. nov., isolated from a freshwater river.</title>
        <authorList>
            <person name="Sheu S.Y."/>
            <person name="Huang H.W."/>
            <person name="Young C.C."/>
            <person name="Chen W.M."/>
        </authorList>
    </citation>
    <scope>NUCLEOTIDE SEQUENCE</scope>
    <source>
        <strain evidence="2">TNR-22</strain>
    </source>
</reference>
<feature type="transmembrane region" description="Helical" evidence="1">
    <location>
        <begin position="34"/>
        <end position="52"/>
    </location>
</feature>
<keyword evidence="1" id="KW-0812">Transmembrane</keyword>
<keyword evidence="3" id="KW-1185">Reference proteome</keyword>
<evidence type="ECO:0000256" key="1">
    <source>
        <dbReference type="SAM" id="Phobius"/>
    </source>
</evidence>
<gene>
    <name evidence="2" type="ORF">Q4481_22745</name>
</gene>
<keyword evidence="1" id="KW-1133">Transmembrane helix</keyword>
<keyword evidence="1" id="KW-0472">Membrane</keyword>
<evidence type="ECO:0000313" key="2">
    <source>
        <dbReference type="EMBL" id="MDO6966781.1"/>
    </source>
</evidence>
<evidence type="ECO:0008006" key="4">
    <source>
        <dbReference type="Google" id="ProtNLM"/>
    </source>
</evidence>
<accession>A0ABT8YSN1</accession>
<evidence type="ECO:0000313" key="3">
    <source>
        <dbReference type="Proteomes" id="UP001174932"/>
    </source>
</evidence>
<dbReference type="Proteomes" id="UP001174932">
    <property type="component" value="Unassembled WGS sequence"/>
</dbReference>
<protein>
    <recommendedName>
        <fullName evidence="4">Transmembrane protein</fullName>
    </recommendedName>
</protein>
<organism evidence="2 3">
    <name type="scientific">Rhizobium alvei</name>
    <dbReference type="NCBI Taxonomy" id="1132659"/>
    <lineage>
        <taxon>Bacteria</taxon>
        <taxon>Pseudomonadati</taxon>
        <taxon>Pseudomonadota</taxon>
        <taxon>Alphaproteobacteria</taxon>
        <taxon>Hyphomicrobiales</taxon>
        <taxon>Rhizobiaceae</taxon>
        <taxon>Rhizobium/Agrobacterium group</taxon>
        <taxon>Rhizobium</taxon>
    </lineage>
</organism>
<dbReference type="EMBL" id="JAUOZU010000021">
    <property type="protein sequence ID" value="MDO6966781.1"/>
    <property type="molecule type" value="Genomic_DNA"/>
</dbReference>